<comment type="similarity">
    <text evidence="2">Belongs to the FlgN family.</text>
</comment>
<keyword evidence="5" id="KW-1185">Reference proteome</keyword>
<organism evidence="4 5">
    <name type="scientific">Vibrio pectenicida</name>
    <dbReference type="NCBI Taxonomy" id="62763"/>
    <lineage>
        <taxon>Bacteria</taxon>
        <taxon>Pseudomonadati</taxon>
        <taxon>Pseudomonadota</taxon>
        <taxon>Gammaproteobacteria</taxon>
        <taxon>Vibrionales</taxon>
        <taxon>Vibrionaceae</taxon>
        <taxon>Vibrio</taxon>
    </lineage>
</organism>
<dbReference type="SUPFAM" id="SSF140566">
    <property type="entry name" value="FlgN-like"/>
    <property type="match status" value="1"/>
</dbReference>
<reference evidence="4 5" key="1">
    <citation type="submission" date="2018-12" db="EMBL/GenBank/DDBJ databases">
        <title>Genomic taxonomy of the Vibrionaceae family.</title>
        <authorList>
            <person name="Gomez-Gil B."/>
            <person name="Enciso-Ibarra K."/>
        </authorList>
    </citation>
    <scope>NUCLEOTIDE SEQUENCE [LARGE SCALE GENOMIC DNA]</scope>
    <source>
        <strain evidence="4 5">CAIM 594</strain>
    </source>
</reference>
<keyword evidence="4" id="KW-0969">Cilium</keyword>
<dbReference type="OrthoDB" id="5874663at2"/>
<evidence type="ECO:0000256" key="3">
    <source>
        <dbReference type="ARBA" id="ARBA00022795"/>
    </source>
</evidence>
<evidence type="ECO:0000313" key="5">
    <source>
        <dbReference type="Proteomes" id="UP000269041"/>
    </source>
</evidence>
<evidence type="ECO:0000313" key="4">
    <source>
        <dbReference type="EMBL" id="RSD32942.1"/>
    </source>
</evidence>
<dbReference type="InterPro" id="IPR007809">
    <property type="entry name" value="FlgN-like"/>
</dbReference>
<dbReference type="GO" id="GO:0044780">
    <property type="term" value="P:bacterial-type flagellum assembly"/>
    <property type="evidence" value="ECO:0007669"/>
    <property type="project" value="InterPro"/>
</dbReference>
<keyword evidence="4" id="KW-0282">Flagellum</keyword>
<comment type="function">
    <text evidence="1">Required for the efficient initiation of filament assembly.</text>
</comment>
<dbReference type="RefSeq" id="WP_125319461.1">
    <property type="nucleotide sequence ID" value="NZ_AP024889.1"/>
</dbReference>
<dbReference type="InterPro" id="IPR036679">
    <property type="entry name" value="FlgN-like_sf"/>
</dbReference>
<evidence type="ECO:0000256" key="1">
    <source>
        <dbReference type="ARBA" id="ARBA00002397"/>
    </source>
</evidence>
<dbReference type="Gene3D" id="1.20.58.300">
    <property type="entry name" value="FlgN-like"/>
    <property type="match status" value="1"/>
</dbReference>
<name>A0A427U8U0_9VIBR</name>
<dbReference type="Pfam" id="PF05130">
    <property type="entry name" value="FlgN"/>
    <property type="match status" value="1"/>
</dbReference>
<comment type="caution">
    <text evidence="4">The sequence shown here is derived from an EMBL/GenBank/DDBJ whole genome shotgun (WGS) entry which is preliminary data.</text>
</comment>
<dbReference type="Proteomes" id="UP000269041">
    <property type="component" value="Unassembled WGS sequence"/>
</dbReference>
<keyword evidence="4" id="KW-0966">Cell projection</keyword>
<dbReference type="AlphaFoldDB" id="A0A427U8U0"/>
<evidence type="ECO:0000256" key="2">
    <source>
        <dbReference type="ARBA" id="ARBA00007703"/>
    </source>
</evidence>
<sequence>MTSKTSHLIQSFFNTLVHDFKSYQRLEVLLKQQKSLYLSFDADKLEQNLALQQPLLEQLHRHAQQRSQIMVNLQLSADKTGTEQFFAALPSYAAKKVRYQWQQLENMVKRCQALNHENGQTSASFHELMASLTSAEQHTYQEQLSG</sequence>
<gene>
    <name evidence="4" type="ORF">EJA03_01430</name>
</gene>
<protein>
    <submittedName>
        <fullName evidence="4">Flagellar protein FlgN</fullName>
    </submittedName>
</protein>
<keyword evidence="3" id="KW-1005">Bacterial flagellum biogenesis</keyword>
<accession>A0A427U8U0</accession>
<dbReference type="EMBL" id="RSFA01000002">
    <property type="protein sequence ID" value="RSD32942.1"/>
    <property type="molecule type" value="Genomic_DNA"/>
</dbReference>
<proteinExistence type="inferred from homology"/>